<feature type="region of interest" description="Disordered" evidence="2">
    <location>
        <begin position="67"/>
        <end position="87"/>
    </location>
</feature>
<evidence type="ECO:0000313" key="5">
    <source>
        <dbReference type="Proteomes" id="UP000824107"/>
    </source>
</evidence>
<proteinExistence type="predicted"/>
<reference evidence="4" key="1">
    <citation type="submission" date="2020-10" db="EMBL/GenBank/DDBJ databases">
        <authorList>
            <person name="Gilroy R."/>
        </authorList>
    </citation>
    <scope>NUCLEOTIDE SEQUENCE</scope>
    <source>
        <strain evidence="4">ChiW3-316</strain>
    </source>
</reference>
<gene>
    <name evidence="4" type="ORF">IAD20_02075</name>
</gene>
<evidence type="ECO:0000259" key="3">
    <source>
        <dbReference type="Pfam" id="PF03448"/>
    </source>
</evidence>
<keyword evidence="1" id="KW-0175">Coiled coil</keyword>
<dbReference type="Gene3D" id="1.25.60.10">
    <property type="entry name" value="MgtE N-terminal domain-like"/>
    <property type="match status" value="1"/>
</dbReference>
<dbReference type="Pfam" id="PF03448">
    <property type="entry name" value="MgtE_N"/>
    <property type="match status" value="1"/>
</dbReference>
<name>A0A9D1SA44_9PROT</name>
<evidence type="ECO:0000313" key="4">
    <source>
        <dbReference type="EMBL" id="HIU52849.1"/>
    </source>
</evidence>
<reference evidence="4" key="2">
    <citation type="journal article" date="2021" name="PeerJ">
        <title>Extensive microbial diversity within the chicken gut microbiome revealed by metagenomics and culture.</title>
        <authorList>
            <person name="Gilroy R."/>
            <person name="Ravi A."/>
            <person name="Getino M."/>
            <person name="Pursley I."/>
            <person name="Horton D.L."/>
            <person name="Alikhan N.F."/>
            <person name="Baker D."/>
            <person name="Gharbi K."/>
            <person name="Hall N."/>
            <person name="Watson M."/>
            <person name="Adriaenssens E.M."/>
            <person name="Foster-Nyarko E."/>
            <person name="Jarju S."/>
            <person name="Secka A."/>
            <person name="Antonio M."/>
            <person name="Oren A."/>
            <person name="Chaudhuri R.R."/>
            <person name="La Ragione R."/>
            <person name="Hildebrand F."/>
            <person name="Pallen M.J."/>
        </authorList>
    </citation>
    <scope>NUCLEOTIDE SEQUENCE</scope>
    <source>
        <strain evidence="4">ChiW3-316</strain>
    </source>
</reference>
<dbReference type="InterPro" id="IPR038076">
    <property type="entry name" value="MgtE_N_sf"/>
</dbReference>
<organism evidence="4 5">
    <name type="scientific">Candidatus Scatocola faecipullorum</name>
    <dbReference type="NCBI Taxonomy" id="2840917"/>
    <lineage>
        <taxon>Bacteria</taxon>
        <taxon>Pseudomonadati</taxon>
        <taxon>Pseudomonadota</taxon>
        <taxon>Alphaproteobacteria</taxon>
        <taxon>Rhodospirillales</taxon>
        <taxon>Rhodospirillaceae</taxon>
        <taxon>Rhodospirillaceae incertae sedis</taxon>
        <taxon>Candidatus Scatocola</taxon>
    </lineage>
</organism>
<dbReference type="EMBL" id="DVNC01000020">
    <property type="protein sequence ID" value="HIU52849.1"/>
    <property type="molecule type" value="Genomic_DNA"/>
</dbReference>
<dbReference type="AlphaFoldDB" id="A0A9D1SA44"/>
<feature type="coiled-coil region" evidence="1">
    <location>
        <begin position="95"/>
        <end position="153"/>
    </location>
</feature>
<feature type="compositionally biased region" description="Polar residues" evidence="2">
    <location>
        <begin position="71"/>
        <end position="87"/>
    </location>
</feature>
<accession>A0A9D1SA44</accession>
<feature type="domain" description="Magnesium transporter MgtE intracellular" evidence="3">
    <location>
        <begin position="161"/>
        <end position="210"/>
    </location>
</feature>
<protein>
    <recommendedName>
        <fullName evidence="3">Magnesium transporter MgtE intracellular domain-containing protein</fullName>
    </recommendedName>
</protein>
<dbReference type="InterPro" id="IPR006668">
    <property type="entry name" value="Mg_transptr_MgtE_intracell_dom"/>
</dbReference>
<sequence>MFKTLKQHFRILPMVIFMATLMLSVRINNLFDMLKNPAADRFSISQSLAAAEEKNNKETADLNKLLEASDSVGSDTPAGTPTPNSGFTQSEIMILQELAERREALDIRSREIDKKAVQLKVAEQEIDKRLKQLQDYEQRLRKLIKEYNDKERAKINALVKVYSTMKPKDAARIFNTLDIDVTVSLLKEMKPSTSSAILSQMKAEKAKEITDKIIGNNF</sequence>
<dbReference type="Proteomes" id="UP000824107">
    <property type="component" value="Unassembled WGS sequence"/>
</dbReference>
<evidence type="ECO:0000256" key="1">
    <source>
        <dbReference type="SAM" id="Coils"/>
    </source>
</evidence>
<comment type="caution">
    <text evidence="4">The sequence shown here is derived from an EMBL/GenBank/DDBJ whole genome shotgun (WGS) entry which is preliminary data.</text>
</comment>
<dbReference type="SUPFAM" id="SSF158791">
    <property type="entry name" value="MgtE N-terminal domain-like"/>
    <property type="match status" value="1"/>
</dbReference>
<evidence type="ECO:0000256" key="2">
    <source>
        <dbReference type="SAM" id="MobiDB-lite"/>
    </source>
</evidence>